<keyword evidence="3" id="KW-0862">Zinc</keyword>
<dbReference type="InterPro" id="IPR002893">
    <property type="entry name" value="Znf_MYND"/>
</dbReference>
<dbReference type="Gene3D" id="6.10.140.2220">
    <property type="match status" value="1"/>
</dbReference>
<name>A0AAW1P8U8_9CHLO</name>
<dbReference type="AlphaFoldDB" id="A0AAW1P8U8"/>
<keyword evidence="2 4" id="KW-0863">Zinc-finger</keyword>
<dbReference type="Proteomes" id="UP001489004">
    <property type="component" value="Unassembled WGS sequence"/>
</dbReference>
<dbReference type="GO" id="GO:0008270">
    <property type="term" value="F:zinc ion binding"/>
    <property type="evidence" value="ECO:0007669"/>
    <property type="project" value="UniProtKB-KW"/>
</dbReference>
<gene>
    <name evidence="6" type="ORF">WJX72_004469</name>
</gene>
<feature type="domain" description="MYND-type" evidence="5">
    <location>
        <begin position="5"/>
        <end position="44"/>
    </location>
</feature>
<dbReference type="PROSITE" id="PS50865">
    <property type="entry name" value="ZF_MYND_2"/>
    <property type="match status" value="1"/>
</dbReference>
<evidence type="ECO:0000259" key="5">
    <source>
        <dbReference type="PROSITE" id="PS50865"/>
    </source>
</evidence>
<sequence>MEAECQVCGEPIAEPILCQNCLAMYYCSPKHQKRHWKMGHKDECQRMASQMQRCQELARFPFTFAAAPATPGQVDLSQAKTPSVQSVMSHCDTEASSIHMPEKPSCTSQGAMPETPADLSALCGMDPCEVPCWQLPVTLLLGTDITDWASYCKARGLTLSSPVAVLLHVPLTLFWILQQLHKRRPLLQSGRQLVIHIIGVQREVDQWPILLELSALLPDIHLHLALVSPDVPKRLHAASEVFCAPRQQQGGRATGSLRLTIYYGMYHDLLEELERDCGRADVVFGPNAGLAAYPSWIPTIQLLAAPLAPPAVFTDFCEEAAHRGAVMLQATAGKELSLPLKINPFRKPVRCTGRDNALPSYSNAFLFGIN</sequence>
<dbReference type="Pfam" id="PF20179">
    <property type="entry name" value="MSS51_C"/>
    <property type="match status" value="1"/>
</dbReference>
<evidence type="ECO:0000313" key="7">
    <source>
        <dbReference type="Proteomes" id="UP001489004"/>
    </source>
</evidence>
<accession>A0AAW1P8U8</accession>
<evidence type="ECO:0000256" key="4">
    <source>
        <dbReference type="PROSITE-ProRule" id="PRU00134"/>
    </source>
</evidence>
<reference evidence="6 7" key="1">
    <citation type="journal article" date="2024" name="Nat. Commun.">
        <title>Phylogenomics reveals the evolutionary origins of lichenization in chlorophyte algae.</title>
        <authorList>
            <person name="Puginier C."/>
            <person name="Libourel C."/>
            <person name="Otte J."/>
            <person name="Skaloud P."/>
            <person name="Haon M."/>
            <person name="Grisel S."/>
            <person name="Petersen M."/>
            <person name="Berrin J.G."/>
            <person name="Delaux P.M."/>
            <person name="Dal Grande F."/>
            <person name="Keller J."/>
        </authorList>
    </citation>
    <scope>NUCLEOTIDE SEQUENCE [LARGE SCALE GENOMIC DNA]</scope>
    <source>
        <strain evidence="6 7">SAG 2043</strain>
    </source>
</reference>
<dbReference type="Pfam" id="PF01753">
    <property type="entry name" value="zf-MYND"/>
    <property type="match status" value="1"/>
</dbReference>
<organism evidence="6 7">
    <name type="scientific">[Myrmecia] bisecta</name>
    <dbReference type="NCBI Taxonomy" id="41462"/>
    <lineage>
        <taxon>Eukaryota</taxon>
        <taxon>Viridiplantae</taxon>
        <taxon>Chlorophyta</taxon>
        <taxon>core chlorophytes</taxon>
        <taxon>Trebouxiophyceae</taxon>
        <taxon>Trebouxiales</taxon>
        <taxon>Trebouxiaceae</taxon>
        <taxon>Myrmecia</taxon>
    </lineage>
</organism>
<dbReference type="EMBL" id="JALJOR010000014">
    <property type="protein sequence ID" value="KAK9806175.1"/>
    <property type="molecule type" value="Genomic_DNA"/>
</dbReference>
<keyword evidence="7" id="KW-1185">Reference proteome</keyword>
<evidence type="ECO:0000256" key="3">
    <source>
        <dbReference type="ARBA" id="ARBA00022833"/>
    </source>
</evidence>
<dbReference type="PANTHER" id="PTHR47570">
    <property type="entry name" value="ZINC ION BINDING PROTEIN"/>
    <property type="match status" value="1"/>
</dbReference>
<dbReference type="PANTHER" id="PTHR47570:SF1">
    <property type="entry name" value="ZINC ION BINDING PROTEIN"/>
    <property type="match status" value="1"/>
</dbReference>
<evidence type="ECO:0000256" key="2">
    <source>
        <dbReference type="ARBA" id="ARBA00022771"/>
    </source>
</evidence>
<protein>
    <recommendedName>
        <fullName evidence="5">MYND-type domain-containing protein</fullName>
    </recommendedName>
</protein>
<keyword evidence="1" id="KW-0479">Metal-binding</keyword>
<comment type="caution">
    <text evidence="6">The sequence shown here is derived from an EMBL/GenBank/DDBJ whole genome shotgun (WGS) entry which is preliminary data.</text>
</comment>
<proteinExistence type="predicted"/>
<evidence type="ECO:0000256" key="1">
    <source>
        <dbReference type="ARBA" id="ARBA00022723"/>
    </source>
</evidence>
<dbReference type="SUPFAM" id="SSF144232">
    <property type="entry name" value="HIT/MYND zinc finger-like"/>
    <property type="match status" value="1"/>
</dbReference>
<dbReference type="InterPro" id="IPR046824">
    <property type="entry name" value="Mss51-like_C"/>
</dbReference>
<evidence type="ECO:0000313" key="6">
    <source>
        <dbReference type="EMBL" id="KAK9806175.1"/>
    </source>
</evidence>
<dbReference type="PROSITE" id="PS01360">
    <property type="entry name" value="ZF_MYND_1"/>
    <property type="match status" value="1"/>
</dbReference>